<gene>
    <name evidence="1" type="ORF">GM535_13675</name>
</gene>
<reference evidence="1" key="1">
    <citation type="submission" date="2019-11" db="EMBL/GenBank/DDBJ databases">
        <title>Growth characteristics of pneumococcus vary with the chemical composition of the capsule and with environmental conditions.</title>
        <authorList>
            <person name="Tothpal A."/>
            <person name="Desobry K."/>
            <person name="Joshi S."/>
            <person name="Wyllie A.L."/>
            <person name="Weinberger D.M."/>
        </authorList>
    </citation>
    <scope>NUCLEOTIDE SEQUENCE</scope>
    <source>
        <strain evidence="1">Pnumococcus10A</strain>
    </source>
</reference>
<evidence type="ECO:0000313" key="1">
    <source>
        <dbReference type="EMBL" id="MTV78259.1"/>
    </source>
</evidence>
<protein>
    <recommendedName>
        <fullName evidence="3">DUF4355 domain-containing protein</fullName>
    </recommendedName>
</protein>
<organism evidence="1 2">
    <name type="scientific">Streptococcus pneumoniae</name>
    <dbReference type="NCBI Taxonomy" id="1313"/>
    <lineage>
        <taxon>Bacteria</taxon>
        <taxon>Bacillati</taxon>
        <taxon>Bacillota</taxon>
        <taxon>Bacilli</taxon>
        <taxon>Lactobacillales</taxon>
        <taxon>Streptococcaceae</taxon>
        <taxon>Streptococcus</taxon>
    </lineage>
</organism>
<proteinExistence type="predicted"/>
<accession>A0AAW9W9B7</accession>
<sequence>MQDGPIPATQENIDKLDAMQEQALTEAKAKALASGFESGQREANKPISEAHPVASFAGDVAGQMGALPIPALKAGLIPQM</sequence>
<feature type="non-terminal residue" evidence="1">
    <location>
        <position position="80"/>
    </location>
</feature>
<evidence type="ECO:0000313" key="2">
    <source>
        <dbReference type="Proteomes" id="UP000729182"/>
    </source>
</evidence>
<dbReference type="RefSeq" id="WP_155459098.1">
    <property type="nucleotide sequence ID" value="NZ_WNHN01000786.1"/>
</dbReference>
<dbReference type="Proteomes" id="UP000729182">
    <property type="component" value="Unassembled WGS sequence"/>
</dbReference>
<name>A0AAW9W9B7_STREE</name>
<comment type="caution">
    <text evidence="1">The sequence shown here is derived from an EMBL/GenBank/DDBJ whole genome shotgun (WGS) entry which is preliminary data.</text>
</comment>
<dbReference type="AlphaFoldDB" id="A0AAW9W9B7"/>
<dbReference type="EMBL" id="WNHN01000786">
    <property type="protein sequence ID" value="MTV78259.1"/>
    <property type="molecule type" value="Genomic_DNA"/>
</dbReference>
<evidence type="ECO:0008006" key="3">
    <source>
        <dbReference type="Google" id="ProtNLM"/>
    </source>
</evidence>